<protein>
    <submittedName>
        <fullName evidence="1">Uncharacterized protein</fullName>
    </submittedName>
</protein>
<name>A0A4C1X749_EUMVA</name>
<accession>A0A4C1X749</accession>
<dbReference type="AlphaFoldDB" id="A0A4C1X749"/>
<gene>
    <name evidence="1" type="ORF">EVAR_45986_1</name>
</gene>
<proteinExistence type="predicted"/>
<dbReference type="Proteomes" id="UP000299102">
    <property type="component" value="Unassembled WGS sequence"/>
</dbReference>
<evidence type="ECO:0000313" key="2">
    <source>
        <dbReference type="Proteomes" id="UP000299102"/>
    </source>
</evidence>
<sequence length="93" mass="10429">MFENDCRATSSAALGDLLLRNAHERCGRPLKRSHNRNISAVNATTVIFHGGLIIQMRCRLKMRRTAPRSSATSFVGHPPQRNRCKGRLVARFA</sequence>
<reference evidence="1 2" key="1">
    <citation type="journal article" date="2019" name="Commun. Biol.">
        <title>The bagworm genome reveals a unique fibroin gene that provides high tensile strength.</title>
        <authorList>
            <person name="Kono N."/>
            <person name="Nakamura H."/>
            <person name="Ohtoshi R."/>
            <person name="Tomita M."/>
            <person name="Numata K."/>
            <person name="Arakawa K."/>
        </authorList>
    </citation>
    <scope>NUCLEOTIDE SEQUENCE [LARGE SCALE GENOMIC DNA]</scope>
</reference>
<comment type="caution">
    <text evidence="1">The sequence shown here is derived from an EMBL/GenBank/DDBJ whole genome shotgun (WGS) entry which is preliminary data.</text>
</comment>
<organism evidence="1 2">
    <name type="scientific">Eumeta variegata</name>
    <name type="common">Bagworm moth</name>
    <name type="synonym">Eumeta japonica</name>
    <dbReference type="NCBI Taxonomy" id="151549"/>
    <lineage>
        <taxon>Eukaryota</taxon>
        <taxon>Metazoa</taxon>
        <taxon>Ecdysozoa</taxon>
        <taxon>Arthropoda</taxon>
        <taxon>Hexapoda</taxon>
        <taxon>Insecta</taxon>
        <taxon>Pterygota</taxon>
        <taxon>Neoptera</taxon>
        <taxon>Endopterygota</taxon>
        <taxon>Lepidoptera</taxon>
        <taxon>Glossata</taxon>
        <taxon>Ditrysia</taxon>
        <taxon>Tineoidea</taxon>
        <taxon>Psychidae</taxon>
        <taxon>Oiketicinae</taxon>
        <taxon>Eumeta</taxon>
    </lineage>
</organism>
<dbReference type="EMBL" id="BGZK01000766">
    <property type="protein sequence ID" value="GBP59618.1"/>
    <property type="molecule type" value="Genomic_DNA"/>
</dbReference>
<keyword evidence="2" id="KW-1185">Reference proteome</keyword>
<evidence type="ECO:0000313" key="1">
    <source>
        <dbReference type="EMBL" id="GBP59618.1"/>
    </source>
</evidence>